<proteinExistence type="predicted"/>
<dbReference type="EMBL" id="JAKWBL010000004">
    <property type="protein sequence ID" value="MCH5600569.1"/>
    <property type="molecule type" value="Genomic_DNA"/>
</dbReference>
<name>A0ABS9SQ85_9BACT</name>
<organism evidence="1 2">
    <name type="scientific">Niabella ginsengisoli</name>
    <dbReference type="NCBI Taxonomy" id="522298"/>
    <lineage>
        <taxon>Bacteria</taxon>
        <taxon>Pseudomonadati</taxon>
        <taxon>Bacteroidota</taxon>
        <taxon>Chitinophagia</taxon>
        <taxon>Chitinophagales</taxon>
        <taxon>Chitinophagaceae</taxon>
        <taxon>Niabella</taxon>
    </lineage>
</organism>
<dbReference type="InterPro" id="IPR046715">
    <property type="entry name" value="DUF6607"/>
</dbReference>
<evidence type="ECO:0000313" key="2">
    <source>
        <dbReference type="Proteomes" id="UP001202248"/>
    </source>
</evidence>
<sequence length="151" mass="17514">MNGKTQWENTADAPLPRREYTQRSDYNILNRTNRIVVNKDGYEHIQDNRKVLRENETDKIIAEEKGLNAYEKVSDEDCEAATKYWQEHHGFWEAVQQEWDKLLSAKSTVKLVEDTALMNTLFKMADEWKAKTLTAADANTKVAALLTKHVQ</sequence>
<protein>
    <submittedName>
        <fullName evidence="1">Uncharacterized protein</fullName>
    </submittedName>
</protein>
<keyword evidence="2" id="KW-1185">Reference proteome</keyword>
<accession>A0ABS9SQ85</accession>
<gene>
    <name evidence="1" type="ORF">MKP09_22960</name>
</gene>
<comment type="caution">
    <text evidence="1">The sequence shown here is derived from an EMBL/GenBank/DDBJ whole genome shotgun (WGS) entry which is preliminary data.</text>
</comment>
<evidence type="ECO:0000313" key="1">
    <source>
        <dbReference type="EMBL" id="MCH5600569.1"/>
    </source>
</evidence>
<dbReference type="Proteomes" id="UP001202248">
    <property type="component" value="Unassembled WGS sequence"/>
</dbReference>
<reference evidence="1 2" key="1">
    <citation type="submission" date="2022-02" db="EMBL/GenBank/DDBJ databases">
        <authorList>
            <person name="Min J."/>
        </authorList>
    </citation>
    <scope>NUCLEOTIDE SEQUENCE [LARGE SCALE GENOMIC DNA]</scope>
    <source>
        <strain evidence="1 2">GR10-1</strain>
    </source>
</reference>
<dbReference type="Pfam" id="PF20311">
    <property type="entry name" value="DUF6607"/>
    <property type="match status" value="1"/>
</dbReference>